<dbReference type="RefSeq" id="WP_262895213.1">
    <property type="nucleotide sequence ID" value="NZ_JAEHJZ010000008.1"/>
</dbReference>
<dbReference type="Proteomes" id="UP000662373">
    <property type="component" value="Unassembled WGS sequence"/>
</dbReference>
<reference evidence="4 5" key="1">
    <citation type="submission" date="2020-09" db="EMBL/GenBank/DDBJ databases">
        <title>Draft genome of Gelidibacter salicanalis PAMC21136.</title>
        <authorList>
            <person name="Park H."/>
        </authorList>
    </citation>
    <scope>NUCLEOTIDE SEQUENCE [LARGE SCALE GENOMIC DNA]</scope>
    <source>
        <strain evidence="4 5">PAMC21136</strain>
    </source>
</reference>
<protein>
    <submittedName>
        <fullName evidence="4">Group II intron reverse transcriptase/maturase</fullName>
    </submittedName>
</protein>
<feature type="domain" description="Reverse transcriptase" evidence="3">
    <location>
        <begin position="1"/>
        <end position="99"/>
    </location>
</feature>
<dbReference type="Pfam" id="PF08388">
    <property type="entry name" value="GIIM"/>
    <property type="match status" value="1"/>
</dbReference>
<evidence type="ECO:0000259" key="3">
    <source>
        <dbReference type="PROSITE" id="PS50878"/>
    </source>
</evidence>
<proteinExistence type="inferred from homology"/>
<dbReference type="InterPro" id="IPR051083">
    <property type="entry name" value="GrpII_Intron_Splice-Mob/Def"/>
</dbReference>
<accession>A0A934NGV5</accession>
<dbReference type="CDD" id="cd01651">
    <property type="entry name" value="RT_G2_intron"/>
    <property type="match status" value="1"/>
</dbReference>
<dbReference type="PANTHER" id="PTHR34047">
    <property type="entry name" value="NUCLEAR INTRON MATURASE 1, MITOCHONDRIAL-RELATED"/>
    <property type="match status" value="1"/>
</dbReference>
<dbReference type="EMBL" id="JAEHJZ010000008">
    <property type="protein sequence ID" value="MBJ7880036.1"/>
    <property type="molecule type" value="Genomic_DNA"/>
</dbReference>
<dbReference type="InterPro" id="IPR043502">
    <property type="entry name" value="DNA/RNA_pol_sf"/>
</dbReference>
<evidence type="ECO:0000256" key="1">
    <source>
        <dbReference type="ARBA" id="ARBA00034120"/>
    </source>
</evidence>
<dbReference type="SUPFAM" id="SSF56672">
    <property type="entry name" value="DNA/RNA polymerases"/>
    <property type="match status" value="1"/>
</dbReference>
<dbReference type="PANTHER" id="PTHR34047:SF8">
    <property type="entry name" value="PROTEIN YKFC"/>
    <property type="match status" value="1"/>
</dbReference>
<dbReference type="GO" id="GO:0003964">
    <property type="term" value="F:RNA-directed DNA polymerase activity"/>
    <property type="evidence" value="ECO:0007669"/>
    <property type="project" value="UniProtKB-KW"/>
</dbReference>
<comment type="similarity">
    <text evidence="1">Belongs to the bacterial reverse transcriptase family.</text>
</comment>
<evidence type="ECO:0000313" key="5">
    <source>
        <dbReference type="Proteomes" id="UP000662373"/>
    </source>
</evidence>
<evidence type="ECO:0000313" key="4">
    <source>
        <dbReference type="EMBL" id="MBJ7880036.1"/>
    </source>
</evidence>
<sequence length="245" mass="28124">ILTDGLQEQRTKGTPQGSPLSPLLSNIVLDELDQELSRRGLNFVRYADDVQILVSSQKSAERVQASVMEFIENKMKLRVNREKSGIKPCYKVNFLGHSLLHGGKLGLSKSSEQRLKDKLKTITHRKRGVSFEQILKELTVVAQGWLQYFHLAQMKSKLIAIEGWLRRRLKCFRLKQCKRAIGAVRFLQKLKVAKTLCWRLALSGKGWWRLSNSPASNIGMNNNWFVEQGFYSLTSNYQKLFCNPL</sequence>
<keyword evidence="5" id="KW-1185">Reference proteome</keyword>
<dbReference type="AlphaFoldDB" id="A0A934NGV5"/>
<feature type="non-terminal residue" evidence="4">
    <location>
        <position position="1"/>
    </location>
</feature>
<comment type="caution">
    <text evidence="4">The sequence shown here is derived from an EMBL/GenBank/DDBJ whole genome shotgun (WGS) entry which is preliminary data.</text>
</comment>
<dbReference type="InterPro" id="IPR013597">
    <property type="entry name" value="Mat_intron_G2"/>
</dbReference>
<feature type="region of interest" description="Disordered" evidence="2">
    <location>
        <begin position="1"/>
        <end position="20"/>
    </location>
</feature>
<dbReference type="InterPro" id="IPR000477">
    <property type="entry name" value="RT_dom"/>
</dbReference>
<organism evidence="4 5">
    <name type="scientific">Gelidibacter salicanalis</name>
    <dbReference type="NCBI Taxonomy" id="291193"/>
    <lineage>
        <taxon>Bacteria</taxon>
        <taxon>Pseudomonadati</taxon>
        <taxon>Bacteroidota</taxon>
        <taxon>Flavobacteriia</taxon>
        <taxon>Flavobacteriales</taxon>
        <taxon>Flavobacteriaceae</taxon>
        <taxon>Gelidibacter</taxon>
    </lineage>
</organism>
<keyword evidence="4" id="KW-0808">Transferase</keyword>
<dbReference type="PROSITE" id="PS50878">
    <property type="entry name" value="RT_POL"/>
    <property type="match status" value="1"/>
</dbReference>
<name>A0A934NGV5_9FLAO</name>
<gene>
    <name evidence="4" type="ORF">JEM65_05130</name>
</gene>
<dbReference type="Pfam" id="PF00078">
    <property type="entry name" value="RVT_1"/>
    <property type="match status" value="1"/>
</dbReference>
<feature type="compositionally biased region" description="Polar residues" evidence="2">
    <location>
        <begin position="1"/>
        <end position="19"/>
    </location>
</feature>
<keyword evidence="4" id="KW-0695">RNA-directed DNA polymerase</keyword>
<evidence type="ECO:0000256" key="2">
    <source>
        <dbReference type="SAM" id="MobiDB-lite"/>
    </source>
</evidence>
<keyword evidence="4" id="KW-0548">Nucleotidyltransferase</keyword>